<protein>
    <submittedName>
        <fullName evidence="2">Uncharacterized protein</fullName>
    </submittedName>
</protein>
<dbReference type="Gene3D" id="2.130.10.10">
    <property type="entry name" value="YVTN repeat-like/Quinoprotein amine dehydrogenase"/>
    <property type="match status" value="1"/>
</dbReference>
<feature type="transmembrane region" description="Helical" evidence="1">
    <location>
        <begin position="20"/>
        <end position="40"/>
    </location>
</feature>
<gene>
    <name evidence="2" type="ORF">US53_C0044G0002</name>
</gene>
<reference evidence="2 3" key="1">
    <citation type="journal article" date="2015" name="Nature">
        <title>rRNA introns, odd ribosomes, and small enigmatic genomes across a large radiation of phyla.</title>
        <authorList>
            <person name="Brown C.T."/>
            <person name="Hug L.A."/>
            <person name="Thomas B.C."/>
            <person name="Sharon I."/>
            <person name="Castelle C.J."/>
            <person name="Singh A."/>
            <person name="Wilkins M.J."/>
            <person name="Williams K.H."/>
            <person name="Banfield J.F."/>
        </authorList>
    </citation>
    <scope>NUCLEOTIDE SEQUENCE [LARGE SCALE GENOMIC DNA]</scope>
</reference>
<keyword evidence="1" id="KW-1133">Transmembrane helix</keyword>
<accession>A0A0G0HDM2</accession>
<evidence type="ECO:0000313" key="2">
    <source>
        <dbReference type="EMBL" id="KKQ36625.1"/>
    </source>
</evidence>
<dbReference type="InterPro" id="IPR015943">
    <property type="entry name" value="WD40/YVTN_repeat-like_dom_sf"/>
</dbReference>
<dbReference type="SMART" id="SM00564">
    <property type="entry name" value="PQQ"/>
    <property type="match status" value="5"/>
</dbReference>
<keyword evidence="1" id="KW-0472">Membrane</keyword>
<dbReference type="EMBL" id="LBTI01000044">
    <property type="protein sequence ID" value="KKQ36625.1"/>
    <property type="molecule type" value="Genomic_DNA"/>
</dbReference>
<dbReference type="InterPro" id="IPR036322">
    <property type="entry name" value="WD40_repeat_dom_sf"/>
</dbReference>
<dbReference type="SUPFAM" id="SSF50978">
    <property type="entry name" value="WD40 repeat-like"/>
    <property type="match status" value="1"/>
</dbReference>
<sequence>MTRHSKKKPKVSNNFFLKNIFLLLALLVAIFGLIFVVRLVKSPKDVENSQAASELLYIGANNEVKTFNSATKVWKSLGVQGNTIWQIKKYNGKLYFGFSDGVVKSYDRSTWQNHGDKGDSITTMEVFSNKLYVGQFQGYLKFYDGTSWRSLAKQESSITSLKTYNNKLYLGFTNGCIKSYDGTWKQIVCPLPSLPIEEMEVYNNKLYIGYGSVDGNVYSYDGVGTLTQGKVASGVRSMKVFNGKLYAGSQDGVLYVFENGNWKNLGDKGRAIQTLTANSVFLYTGDSDGYVRSFNGTVWDYPGDAGPGIYSIELY</sequence>
<dbReference type="AlphaFoldDB" id="A0A0G0HDM2"/>
<dbReference type="InterPro" id="IPR018391">
    <property type="entry name" value="PQQ_b-propeller_rpt"/>
</dbReference>
<comment type="caution">
    <text evidence="2">The sequence shown here is derived from an EMBL/GenBank/DDBJ whole genome shotgun (WGS) entry which is preliminary data.</text>
</comment>
<keyword evidence="1" id="KW-0812">Transmembrane</keyword>
<organism evidence="2 3">
    <name type="scientific">Candidatus Woesebacteria bacterium GW2011_GWA1_37_7</name>
    <dbReference type="NCBI Taxonomy" id="1618545"/>
    <lineage>
        <taxon>Bacteria</taxon>
        <taxon>Candidatus Woeseibacteriota</taxon>
    </lineage>
</organism>
<evidence type="ECO:0000256" key="1">
    <source>
        <dbReference type="SAM" id="Phobius"/>
    </source>
</evidence>
<name>A0A0G0HDM2_9BACT</name>
<dbReference type="Proteomes" id="UP000034591">
    <property type="component" value="Unassembled WGS sequence"/>
</dbReference>
<proteinExistence type="predicted"/>
<evidence type="ECO:0000313" key="3">
    <source>
        <dbReference type="Proteomes" id="UP000034591"/>
    </source>
</evidence>